<evidence type="ECO:0000256" key="6">
    <source>
        <dbReference type="ARBA" id="ARBA00022723"/>
    </source>
</evidence>
<dbReference type="InterPro" id="IPR049312">
    <property type="entry name" value="GIDA_C_N"/>
</dbReference>
<reference evidence="12" key="1">
    <citation type="submission" date="2020-07" db="EMBL/GenBank/DDBJ databases">
        <title>Multicomponent nature underlies the extraordinary mechanical properties of spider dragline silk.</title>
        <authorList>
            <person name="Kono N."/>
            <person name="Nakamura H."/>
            <person name="Mori M."/>
            <person name="Yoshida Y."/>
            <person name="Ohtoshi R."/>
            <person name="Malay A.D."/>
            <person name="Moran D.A.P."/>
            <person name="Tomita M."/>
            <person name="Numata K."/>
            <person name="Arakawa K."/>
        </authorList>
    </citation>
    <scope>NUCLEOTIDE SEQUENCE</scope>
</reference>
<evidence type="ECO:0000313" key="13">
    <source>
        <dbReference type="Proteomes" id="UP000887116"/>
    </source>
</evidence>
<dbReference type="EMBL" id="BMAO01009866">
    <property type="protein sequence ID" value="GFR33860.1"/>
    <property type="molecule type" value="Genomic_DNA"/>
</dbReference>
<comment type="cofactor">
    <cofactor evidence="2">
        <name>FAD</name>
        <dbReference type="ChEBI" id="CHEBI:57692"/>
    </cofactor>
</comment>
<protein>
    <submittedName>
        <fullName evidence="12">tRNA uridine 5-carboxymethylaminomethyl modification enzyme MnmG</fullName>
    </submittedName>
</protein>
<dbReference type="Pfam" id="PF16189">
    <property type="entry name" value="Creatinase_N_2"/>
    <property type="match status" value="1"/>
</dbReference>
<dbReference type="AlphaFoldDB" id="A0A8X6I431"/>
<keyword evidence="6" id="KW-0479">Metal-binding</keyword>
<keyword evidence="9" id="KW-0464">Manganese</keyword>
<keyword evidence="10" id="KW-0175">Coiled coil</keyword>
<dbReference type="Pfam" id="PF00557">
    <property type="entry name" value="Peptidase_M24"/>
    <property type="match status" value="1"/>
</dbReference>
<dbReference type="Gene3D" id="3.40.350.10">
    <property type="entry name" value="Creatinase/prolidase N-terminal domain"/>
    <property type="match status" value="2"/>
</dbReference>
<dbReference type="SUPFAM" id="SSF55920">
    <property type="entry name" value="Creatinase/aminopeptidase"/>
    <property type="match status" value="1"/>
</dbReference>
<comment type="caution">
    <text evidence="12">The sequence shown here is derived from an EMBL/GenBank/DDBJ whole genome shotgun (WGS) entry which is preliminary data.</text>
</comment>
<comment type="similarity">
    <text evidence="3">Belongs to the MnmG family.</text>
</comment>
<dbReference type="FunFam" id="3.50.50.60:FF:000002">
    <property type="entry name" value="tRNA uridine 5-carboxymethylaminomethyl modification enzyme MnmG"/>
    <property type="match status" value="1"/>
</dbReference>
<dbReference type="InterPro" id="IPR020595">
    <property type="entry name" value="MnmG-rel_CS"/>
</dbReference>
<dbReference type="OrthoDB" id="3329at2759"/>
<dbReference type="FunFam" id="1.10.150.570:FF:000001">
    <property type="entry name" value="tRNA uridine 5-carboxymethylaminomethyl modification enzyme MnmG"/>
    <property type="match status" value="1"/>
</dbReference>
<dbReference type="InterPro" id="IPR033740">
    <property type="entry name" value="Pept_M24B"/>
</dbReference>
<dbReference type="SUPFAM" id="SSF53092">
    <property type="entry name" value="Creatinase/prolidase N-terminal domain"/>
    <property type="match status" value="1"/>
</dbReference>
<feature type="domain" description="tRNA uridine 5-carboxymethylaminomethyl modification enzyme C-terminal subdomain" evidence="11">
    <location>
        <begin position="559"/>
        <end position="630"/>
    </location>
</feature>
<dbReference type="SMART" id="SM01228">
    <property type="entry name" value="GIDA_assoc_3"/>
    <property type="match status" value="1"/>
</dbReference>
<dbReference type="PROSITE" id="PS01280">
    <property type="entry name" value="GIDA_1"/>
    <property type="match status" value="1"/>
</dbReference>
<dbReference type="GO" id="GO:0070899">
    <property type="term" value="P:mitochondrial tRNA wobble uridine modification"/>
    <property type="evidence" value="ECO:0007669"/>
    <property type="project" value="UniProtKB-ARBA"/>
</dbReference>
<dbReference type="InterPro" id="IPR004416">
    <property type="entry name" value="MnmG"/>
</dbReference>
<dbReference type="PANTHER" id="PTHR11806:SF0">
    <property type="entry name" value="PROTEIN MTO1 HOMOLOG, MITOCHONDRIAL"/>
    <property type="match status" value="1"/>
</dbReference>
<keyword evidence="7" id="KW-0378">Hydrolase</keyword>
<keyword evidence="8" id="KW-0274">FAD</keyword>
<dbReference type="Pfam" id="PF01134">
    <property type="entry name" value="GIDA"/>
    <property type="match status" value="1"/>
</dbReference>
<dbReference type="InterPro" id="IPR000994">
    <property type="entry name" value="Pept_M24"/>
</dbReference>
<evidence type="ECO:0000256" key="1">
    <source>
        <dbReference type="ARBA" id="ARBA00001936"/>
    </source>
</evidence>
<evidence type="ECO:0000256" key="10">
    <source>
        <dbReference type="SAM" id="Coils"/>
    </source>
</evidence>
<evidence type="ECO:0000256" key="4">
    <source>
        <dbReference type="ARBA" id="ARBA00008766"/>
    </source>
</evidence>
<dbReference type="FunFam" id="3.90.230.10:FF:000007">
    <property type="entry name" value="Xaa-Pro aminopeptidase P"/>
    <property type="match status" value="1"/>
</dbReference>
<dbReference type="CDD" id="cd01085">
    <property type="entry name" value="APP"/>
    <property type="match status" value="1"/>
</dbReference>
<dbReference type="GO" id="GO:0005739">
    <property type="term" value="C:mitochondrion"/>
    <property type="evidence" value="ECO:0007669"/>
    <property type="project" value="GOC"/>
</dbReference>
<accession>A0A8X6I431</accession>
<feature type="coiled-coil region" evidence="10">
    <location>
        <begin position="1204"/>
        <end position="1235"/>
    </location>
</feature>
<dbReference type="InterPro" id="IPR036188">
    <property type="entry name" value="FAD/NAD-bd_sf"/>
</dbReference>
<dbReference type="SUPFAM" id="SSF51905">
    <property type="entry name" value="FAD/NAD(P)-binding domain"/>
    <property type="match status" value="1"/>
</dbReference>
<evidence type="ECO:0000256" key="9">
    <source>
        <dbReference type="ARBA" id="ARBA00023211"/>
    </source>
</evidence>
<dbReference type="Gene3D" id="1.10.150.570">
    <property type="entry name" value="GidA associated domain, C-terminal subdomain"/>
    <property type="match status" value="1"/>
</dbReference>
<dbReference type="GO" id="GO:0046872">
    <property type="term" value="F:metal ion binding"/>
    <property type="evidence" value="ECO:0007669"/>
    <property type="project" value="UniProtKB-KW"/>
</dbReference>
<dbReference type="Pfam" id="PF21680">
    <property type="entry name" value="GIDA_C_1st"/>
    <property type="match status" value="1"/>
</dbReference>
<dbReference type="PROSITE" id="PS01281">
    <property type="entry name" value="GIDA_2"/>
    <property type="match status" value="1"/>
</dbReference>
<dbReference type="Proteomes" id="UP000887116">
    <property type="component" value="Unassembled WGS sequence"/>
</dbReference>
<dbReference type="GO" id="GO:0070006">
    <property type="term" value="F:metalloaminopeptidase activity"/>
    <property type="evidence" value="ECO:0007669"/>
    <property type="project" value="InterPro"/>
</dbReference>
<dbReference type="Gene3D" id="3.90.230.10">
    <property type="entry name" value="Creatinase/methionine aminopeptidase superfamily"/>
    <property type="match status" value="1"/>
</dbReference>
<dbReference type="FunFam" id="3.50.50.60:FF:000082">
    <property type="entry name" value="protein MTO1 homolog, mitochondrial isoform X1"/>
    <property type="match status" value="1"/>
</dbReference>
<dbReference type="PANTHER" id="PTHR11806">
    <property type="entry name" value="GLUCOSE INHIBITED DIVISION PROTEIN A"/>
    <property type="match status" value="1"/>
</dbReference>
<keyword evidence="5" id="KW-0285">Flavoprotein</keyword>
<dbReference type="InterPro" id="IPR002218">
    <property type="entry name" value="MnmG-rel"/>
</dbReference>
<dbReference type="InterPro" id="IPR040131">
    <property type="entry name" value="MnmG_N"/>
</dbReference>
<evidence type="ECO:0000256" key="8">
    <source>
        <dbReference type="ARBA" id="ARBA00022827"/>
    </source>
</evidence>
<dbReference type="Pfam" id="PF13932">
    <property type="entry name" value="SAM_GIDA_C"/>
    <property type="match status" value="1"/>
</dbReference>
<dbReference type="GO" id="GO:0050660">
    <property type="term" value="F:flavin adenine dinucleotide binding"/>
    <property type="evidence" value="ECO:0007669"/>
    <property type="project" value="InterPro"/>
</dbReference>
<evidence type="ECO:0000256" key="5">
    <source>
        <dbReference type="ARBA" id="ARBA00022630"/>
    </source>
</evidence>
<evidence type="ECO:0000256" key="2">
    <source>
        <dbReference type="ARBA" id="ARBA00001974"/>
    </source>
</evidence>
<dbReference type="InterPro" id="IPR044920">
    <property type="entry name" value="MnmG_C_subdom_sf"/>
</dbReference>
<dbReference type="Gene3D" id="1.10.10.1800">
    <property type="entry name" value="tRNA uridine 5-carboxymethylaminomethyl modification enzyme MnmG/GidA"/>
    <property type="match status" value="1"/>
</dbReference>
<evidence type="ECO:0000313" key="12">
    <source>
        <dbReference type="EMBL" id="GFR33860.1"/>
    </source>
</evidence>
<dbReference type="InterPro" id="IPR029149">
    <property type="entry name" value="Creatin/AminoP/Spt16_N"/>
</dbReference>
<proteinExistence type="inferred from homology"/>
<dbReference type="InterPro" id="IPR036005">
    <property type="entry name" value="Creatinase/aminopeptidase-like"/>
</dbReference>
<dbReference type="Pfam" id="PF01321">
    <property type="entry name" value="Creatinase_N"/>
    <property type="match status" value="1"/>
</dbReference>
<dbReference type="NCBIfam" id="TIGR00136">
    <property type="entry name" value="mnmG_gidA"/>
    <property type="match status" value="1"/>
</dbReference>
<dbReference type="InterPro" id="IPR026904">
    <property type="entry name" value="MnmG_C"/>
</dbReference>
<dbReference type="InterPro" id="IPR000587">
    <property type="entry name" value="Creatinase_N"/>
</dbReference>
<evidence type="ECO:0000259" key="11">
    <source>
        <dbReference type="SMART" id="SM01228"/>
    </source>
</evidence>
<dbReference type="Gene3D" id="3.50.50.60">
    <property type="entry name" value="FAD/NAD(P)-binding domain"/>
    <property type="match status" value="2"/>
</dbReference>
<organism evidence="12 13">
    <name type="scientific">Trichonephila clavata</name>
    <name type="common">Joro spider</name>
    <name type="synonym">Nephila clavata</name>
    <dbReference type="NCBI Taxonomy" id="2740835"/>
    <lineage>
        <taxon>Eukaryota</taxon>
        <taxon>Metazoa</taxon>
        <taxon>Ecdysozoa</taxon>
        <taxon>Arthropoda</taxon>
        <taxon>Chelicerata</taxon>
        <taxon>Arachnida</taxon>
        <taxon>Araneae</taxon>
        <taxon>Araneomorphae</taxon>
        <taxon>Entelegynae</taxon>
        <taxon>Araneoidea</taxon>
        <taxon>Nephilidae</taxon>
        <taxon>Trichonephila</taxon>
    </lineage>
</organism>
<evidence type="ECO:0000256" key="3">
    <source>
        <dbReference type="ARBA" id="ARBA00007653"/>
    </source>
</evidence>
<comment type="similarity">
    <text evidence="4">Belongs to the peptidase M24B family.</text>
</comment>
<keyword evidence="13" id="KW-1185">Reference proteome</keyword>
<sequence>MHKYDVVVVGGGHAGCEAAAAAARLGANTLLITHKISTIGEMSCNPAIGGVAKGVVVREVDALDGIMGRVIDQASIHSVILNSSRGAAVWGPRAQADRKLYKQAIQEIILNYNNLTVKEESVDDFLIESNNNGELCIKAVITSSGEHILTSKVVLTTGTFLRGVIHIGEQVTPSGRMGDKPAVELANTLKKYNFKLGRLRTGTPPRLDRGTINWSILQEQVGDNPPVPFSYLTEKINQPQVSCFITHTNKNTHKIIRENLHRSASSYLDDIIAPRYCPSIETKVKKFAEKSSHQIFLEPEGLNDDTIYPNGISNSLPIEVQCEMIKSIKGLENAEILRPGYAVEYDYIDPRELFHTLETKKVKGLYFAGQINGTTGYEEAAGQGIIAGINAALSASEKKESFVLHRTDSYIGVMIDDLVIKGVIEPYRLFTSRAEYRLAIRSDNADRRLTQKGYDISLVSHERYSVLQNKLESIKQLEEKLGSLTITPEQLRSYGIKISYDGIRKTALDLLSYPNIDWNKLQEIWPELSSVTRWNDKMGHAKADNRAKNEICEAVEIEAKYKPYLIRQEADMKFLREEINTQIPIDFNYSQVKGLSSEVIEKLQTIKPATIGIAKQIQGITPAAIVSILVYLRNKKTKVAAVRYPMSKIEEFRSFMHEINVDAFMLHTKDEYSDELTKLCGFTGTNGLLIVTKDNKCPFFTDGRYITQARNQLDQGNFQVYNIQEEDPREWIKANLTSTASLGYYLQYFTIEDIRKYENICKLIPCLAGKKSDCRKQAVVLHSIEYAGESSKDKCEKIAKSIDKEAEVVLLTDPNSISWLLNLRNENAKYTPCILGRAILYKSGNVDLFIQDKEHSTIEANLGNHINIFDISELENSLHKLNSIVIDPNTTPMSIMAVIKDKQVAEREDPCLIYKAVKNQTEIAGAINAHIRDGVAVTNFLHWLENNVGTELEAEEKLLEYRKEQDLFKQLSFPTISAFNENGAIIHYRASSKTNKVIQKSGLYLIDSGGQYLDGTTDVTRTVAICSPTNEQITHYTIVLKAHIAIASVIFPPGTTGGELDILARTHLWKFGMDYMHGTGHGVGSYLSVHEGPQAISKGNKVKLTPGMILSNEPGYYILGEYGIRIENLIKYMDTCKEQIEKLAKDPELLNQTLKPFMQMSQQLMAGGMLEGAMPGMVPDLGSMDINKMIAQMKEMIDYIRGNYKELMKEHSSQIQELDESSKKLRGLVKKLIEKIESK</sequence>
<evidence type="ECO:0000256" key="7">
    <source>
        <dbReference type="ARBA" id="ARBA00022801"/>
    </source>
</evidence>
<name>A0A8X6I431_TRICU</name>
<comment type="cofactor">
    <cofactor evidence="1">
        <name>Mn(2+)</name>
        <dbReference type="ChEBI" id="CHEBI:29035"/>
    </cofactor>
</comment>
<dbReference type="GO" id="GO:0030488">
    <property type="term" value="P:tRNA methylation"/>
    <property type="evidence" value="ECO:0007669"/>
    <property type="project" value="TreeGrafter"/>
</dbReference>
<dbReference type="InterPro" id="IPR047001">
    <property type="entry name" value="MnmG_C_subdom"/>
</dbReference>
<gene>
    <name evidence="12" type="primary">mnmG</name>
    <name evidence="12" type="ORF">TNCT_352131</name>
</gene>
<dbReference type="HAMAP" id="MF_00129">
    <property type="entry name" value="MnmG_GidA"/>
    <property type="match status" value="1"/>
</dbReference>